<proteinExistence type="predicted"/>
<dbReference type="Proteomes" id="UP000515163">
    <property type="component" value="Unplaced"/>
</dbReference>
<dbReference type="AlphaFoldDB" id="A0A6P8IAR2"/>
<organism evidence="2 3">
    <name type="scientific">Actinia tenebrosa</name>
    <name type="common">Australian red waratah sea anemone</name>
    <dbReference type="NCBI Taxonomy" id="6105"/>
    <lineage>
        <taxon>Eukaryota</taxon>
        <taxon>Metazoa</taxon>
        <taxon>Cnidaria</taxon>
        <taxon>Anthozoa</taxon>
        <taxon>Hexacorallia</taxon>
        <taxon>Actiniaria</taxon>
        <taxon>Actiniidae</taxon>
        <taxon>Actinia</taxon>
    </lineage>
</organism>
<evidence type="ECO:0000313" key="2">
    <source>
        <dbReference type="Proteomes" id="UP000515163"/>
    </source>
</evidence>
<evidence type="ECO:0000256" key="1">
    <source>
        <dbReference type="SAM" id="SignalP"/>
    </source>
</evidence>
<dbReference type="OrthoDB" id="5958507at2759"/>
<evidence type="ECO:0000313" key="3">
    <source>
        <dbReference type="RefSeq" id="XP_031565263.1"/>
    </source>
</evidence>
<dbReference type="InParanoid" id="A0A6P8IAR2"/>
<dbReference type="RefSeq" id="XP_031565263.1">
    <property type="nucleotide sequence ID" value="XM_031709403.1"/>
</dbReference>
<keyword evidence="1" id="KW-0732">Signal</keyword>
<name>A0A6P8IAR2_ACTTE</name>
<dbReference type="KEGG" id="aten:116300522"/>
<accession>A0A6P8IAR2</accession>
<protein>
    <submittedName>
        <fullName evidence="3">Uncharacterized protein LOC116300522</fullName>
    </submittedName>
</protein>
<feature type="signal peptide" evidence="1">
    <location>
        <begin position="1"/>
        <end position="20"/>
    </location>
</feature>
<dbReference type="GeneID" id="116300522"/>
<gene>
    <name evidence="3" type="primary">LOC116300522</name>
</gene>
<feature type="chain" id="PRO_5027595526" evidence="1">
    <location>
        <begin position="21"/>
        <end position="219"/>
    </location>
</feature>
<dbReference type="PROSITE" id="PS51257">
    <property type="entry name" value="PROKAR_LIPOPROTEIN"/>
    <property type="match status" value="1"/>
</dbReference>
<keyword evidence="2" id="KW-1185">Reference proteome</keyword>
<sequence length="219" mass="24289">MMKAIAILIVLAGTFACIQAALPNVGTCNYENYNNKIRTCITQFIKVCQENPNGKCSIYYDSFIDCSAKSAISCFPSLLIDQMKASLKQIIPEEYMCEKAGLQAPDLSQIKVTIPCDISLSEYQNKINKCSDNFVKKWSANRADSTLCREYLNVKNCVKNTIHKYCQLKGDIQEAFDYQFDNYNPFCPKSVDPGSKVSSIAVSKVAIVISLVAAAIQAL</sequence>
<reference evidence="3" key="1">
    <citation type="submission" date="2025-08" db="UniProtKB">
        <authorList>
            <consortium name="RefSeq"/>
        </authorList>
    </citation>
    <scope>IDENTIFICATION</scope>
</reference>